<dbReference type="AlphaFoldDB" id="A0A553HPN6"/>
<dbReference type="OrthoDB" id="3257538at2759"/>
<proteinExistence type="predicted"/>
<protein>
    <recommendedName>
        <fullName evidence="3">Thioesterase domain-containing protein</fullName>
    </recommendedName>
</protein>
<name>A0A553HPN6_9PEZI</name>
<evidence type="ECO:0000313" key="2">
    <source>
        <dbReference type="Proteomes" id="UP000319160"/>
    </source>
</evidence>
<keyword evidence="2" id="KW-1185">Reference proteome</keyword>
<gene>
    <name evidence="1" type="ORF">FHL15_009162</name>
</gene>
<comment type="caution">
    <text evidence="1">The sequence shown here is derived from an EMBL/GenBank/DDBJ whole genome shotgun (WGS) entry which is preliminary data.</text>
</comment>
<dbReference type="Proteomes" id="UP000319160">
    <property type="component" value="Unassembled WGS sequence"/>
</dbReference>
<reference evidence="2" key="1">
    <citation type="submission" date="2019-06" db="EMBL/GenBank/DDBJ databases">
        <title>Draft genome sequence of the griseofulvin-producing fungus Xylaria cubensis strain G536.</title>
        <authorList>
            <person name="Mead M.E."/>
            <person name="Raja H.A."/>
            <person name="Steenwyk J.L."/>
            <person name="Knowles S.L."/>
            <person name="Oberlies N.H."/>
            <person name="Rokas A."/>
        </authorList>
    </citation>
    <scope>NUCLEOTIDE SEQUENCE [LARGE SCALE GENOMIC DNA]</scope>
    <source>
        <strain evidence="2">G536</strain>
    </source>
</reference>
<accession>A0A553HPN6</accession>
<organism evidence="1 2">
    <name type="scientific">Xylaria flabelliformis</name>
    <dbReference type="NCBI Taxonomy" id="2512241"/>
    <lineage>
        <taxon>Eukaryota</taxon>
        <taxon>Fungi</taxon>
        <taxon>Dikarya</taxon>
        <taxon>Ascomycota</taxon>
        <taxon>Pezizomycotina</taxon>
        <taxon>Sordariomycetes</taxon>
        <taxon>Xylariomycetidae</taxon>
        <taxon>Xylariales</taxon>
        <taxon>Xylariaceae</taxon>
        <taxon>Xylaria</taxon>
    </lineage>
</organism>
<dbReference type="STRING" id="2512241.A0A553HPN6"/>
<sequence length="295" mass="32445">MPRPLSCLLRRVFPSCREANLHHLRHSARPTACTTTRPTAIIQASKRHQSTSTEGARVLSVAEAVEKEFWGPRGLALVDKSLSTTSSPLVSNWSIRILSTHVQQPQDPLRSHLESAAVDGHLTSMDHGPPNLLSMLDYWRDHCAASRHIVQEIKYRAVAPVYAGETYEISAGEAQKVAGEDGGLTWDIVVSKDGKTCMTGSILGGLRYLNLHFKRYRPHMTSVSVRQVSSHVPAIFVKVHVCHIIAEVSSRITRYQRKADGISGSRTGRAGRSAHGLLPMTAKMVDLQPILATKP</sequence>
<dbReference type="EMBL" id="VFLP01000061">
    <property type="protein sequence ID" value="TRX89890.1"/>
    <property type="molecule type" value="Genomic_DNA"/>
</dbReference>
<evidence type="ECO:0000313" key="1">
    <source>
        <dbReference type="EMBL" id="TRX89890.1"/>
    </source>
</evidence>
<evidence type="ECO:0008006" key="3">
    <source>
        <dbReference type="Google" id="ProtNLM"/>
    </source>
</evidence>